<reference evidence="2" key="2">
    <citation type="submission" date="2020-05" db="UniProtKB">
        <authorList>
            <consortium name="EnsemblMetazoa"/>
        </authorList>
    </citation>
    <scope>IDENTIFICATION</scope>
</reference>
<dbReference type="AlphaFoldDB" id="A0A084W031"/>
<dbReference type="EMBL" id="KE525262">
    <property type="protein sequence ID" value="KFB43575.1"/>
    <property type="molecule type" value="Genomic_DNA"/>
</dbReference>
<evidence type="ECO:0000313" key="3">
    <source>
        <dbReference type="Proteomes" id="UP000030765"/>
    </source>
</evidence>
<dbReference type="EnsemblMetazoa" id="ASIC011447-RA">
    <property type="protein sequence ID" value="ASIC011447-PA"/>
    <property type="gene ID" value="ASIC011447"/>
</dbReference>
<keyword evidence="3" id="KW-1185">Reference proteome</keyword>
<gene>
    <name evidence="1" type="ORF">ZHAS_00011447</name>
</gene>
<dbReference type="VEuPathDB" id="VectorBase:ASIC011447"/>
<dbReference type="Proteomes" id="UP000030765">
    <property type="component" value="Unassembled WGS sequence"/>
</dbReference>
<organism evidence="1">
    <name type="scientific">Anopheles sinensis</name>
    <name type="common">Mosquito</name>
    <dbReference type="NCBI Taxonomy" id="74873"/>
    <lineage>
        <taxon>Eukaryota</taxon>
        <taxon>Metazoa</taxon>
        <taxon>Ecdysozoa</taxon>
        <taxon>Arthropoda</taxon>
        <taxon>Hexapoda</taxon>
        <taxon>Insecta</taxon>
        <taxon>Pterygota</taxon>
        <taxon>Neoptera</taxon>
        <taxon>Endopterygota</taxon>
        <taxon>Diptera</taxon>
        <taxon>Nematocera</taxon>
        <taxon>Culicoidea</taxon>
        <taxon>Culicidae</taxon>
        <taxon>Anophelinae</taxon>
        <taxon>Anopheles</taxon>
    </lineage>
</organism>
<evidence type="ECO:0000313" key="1">
    <source>
        <dbReference type="EMBL" id="KFB43575.1"/>
    </source>
</evidence>
<accession>A0A084W031</accession>
<dbReference type="EMBL" id="ATLV01019082">
    <property type="status" value="NOT_ANNOTATED_CDS"/>
    <property type="molecule type" value="Genomic_DNA"/>
</dbReference>
<proteinExistence type="predicted"/>
<sequence>MDFKFNYACSCKVTKSLIVNKLLEPDYQNRLNEYMNDIVGRAWDEQDSEILSLMVAIIDNLRASNNISDNFISNNTRAVEKEDMNMAILNTIREEPANNCVCDAISRKISVILNAGLAEANQ</sequence>
<dbReference type="OrthoDB" id="7732395at2759"/>
<protein>
    <submittedName>
        <fullName evidence="1">AGAP001226-PA-like protein</fullName>
    </submittedName>
</protein>
<evidence type="ECO:0000313" key="2">
    <source>
        <dbReference type="EnsemblMetazoa" id="ASIC011447-PA"/>
    </source>
</evidence>
<name>A0A084W031_ANOSI</name>
<reference evidence="1 3" key="1">
    <citation type="journal article" date="2014" name="BMC Genomics">
        <title>Genome sequence of Anopheles sinensis provides insight into genetics basis of mosquito competence for malaria parasites.</title>
        <authorList>
            <person name="Zhou D."/>
            <person name="Zhang D."/>
            <person name="Ding G."/>
            <person name="Shi L."/>
            <person name="Hou Q."/>
            <person name="Ye Y."/>
            <person name="Xu Y."/>
            <person name="Zhou H."/>
            <person name="Xiong C."/>
            <person name="Li S."/>
            <person name="Yu J."/>
            <person name="Hong S."/>
            <person name="Yu X."/>
            <person name="Zou P."/>
            <person name="Chen C."/>
            <person name="Chang X."/>
            <person name="Wang W."/>
            <person name="Lv Y."/>
            <person name="Sun Y."/>
            <person name="Ma L."/>
            <person name="Shen B."/>
            <person name="Zhu C."/>
        </authorList>
    </citation>
    <scope>NUCLEOTIDE SEQUENCE [LARGE SCALE GENOMIC DNA]</scope>
</reference>
<dbReference type="VEuPathDB" id="VectorBase:ASIS011175"/>